<dbReference type="Gene3D" id="2.120.10.10">
    <property type="match status" value="1"/>
</dbReference>
<dbReference type="GeneID" id="57961627"/>
<evidence type="ECO:0000313" key="3">
    <source>
        <dbReference type="Proteomes" id="UP000013085"/>
    </source>
</evidence>
<dbReference type="EMBL" id="AGYR01000033">
    <property type="protein sequence ID" value="ENZ13350.1"/>
    <property type="molecule type" value="Genomic_DNA"/>
</dbReference>
<dbReference type="InterPro" id="IPR011040">
    <property type="entry name" value="Sialidase"/>
</dbReference>
<dbReference type="PANTHER" id="PTHR43752:SF2">
    <property type="entry name" value="BNR_ASP-BOX REPEAT FAMILY PROTEIN"/>
    <property type="match status" value="1"/>
</dbReference>
<dbReference type="PATRIC" id="fig|999408.3.peg.3083"/>
<organism evidence="2 3">
    <name type="scientific">[Clostridium] clostridioforme 90A8</name>
    <dbReference type="NCBI Taxonomy" id="999408"/>
    <lineage>
        <taxon>Bacteria</taxon>
        <taxon>Bacillati</taxon>
        <taxon>Bacillota</taxon>
        <taxon>Clostridia</taxon>
        <taxon>Lachnospirales</taxon>
        <taxon>Lachnospiraceae</taxon>
        <taxon>Enterocloster</taxon>
    </lineage>
</organism>
<name>A0A0E2H9G4_9FIRM</name>
<dbReference type="AlphaFoldDB" id="A0A0E2H9G4"/>
<dbReference type="InterPro" id="IPR036278">
    <property type="entry name" value="Sialidase_sf"/>
</dbReference>
<dbReference type="Proteomes" id="UP000013085">
    <property type="component" value="Unassembled WGS sequence"/>
</dbReference>
<evidence type="ECO:0000313" key="2">
    <source>
        <dbReference type="EMBL" id="ENZ13350.1"/>
    </source>
</evidence>
<sequence length="386" mass="42636">MEYAKLPGLTPDGTMYWNEEMGTMEAVLPPGGYKTAHGPGLLELENGDLLCVWFAGSFEGNADVNVICARLKKGSSRWEEPVLVSHDPDRSEQNPSLFAGPDGKVWAMYTSQLSRVEGKDNMQFTSVIRCQKSADGGETWSDYETVFPEEGSFCRQPIQVLESGRWIFGNWICTDSELGLTGDPTAFRISDDQGKTWKTVDMPESNGAVHANVVELEPGHLAAFMRSRAADHIYRSESMDNGDTWTAPVPTVLPNNNSSISAVKLKSGRIAVAYNPTCTPCPTPGVASWPGLRCPVAVALSEDGGLTFPMIRYMERGEGYMGAENKTNNRQYEYPYIMQGADGRLHLAFAYKDRLSVKYMSFTEEDVMGKKRETVGLYNPTSAKVR</sequence>
<comment type="caution">
    <text evidence="2">The sequence shown here is derived from an EMBL/GenBank/DDBJ whole genome shotgun (WGS) entry which is preliminary data.</text>
</comment>
<evidence type="ECO:0000259" key="1">
    <source>
        <dbReference type="Pfam" id="PF13088"/>
    </source>
</evidence>
<dbReference type="PANTHER" id="PTHR43752">
    <property type="entry name" value="BNR/ASP-BOX REPEAT FAMILY PROTEIN"/>
    <property type="match status" value="1"/>
</dbReference>
<dbReference type="CDD" id="cd15482">
    <property type="entry name" value="Sialidase_non-viral"/>
    <property type="match status" value="1"/>
</dbReference>
<dbReference type="Pfam" id="PF13088">
    <property type="entry name" value="BNR_2"/>
    <property type="match status" value="1"/>
</dbReference>
<proteinExistence type="predicted"/>
<feature type="domain" description="Sialidase" evidence="1">
    <location>
        <begin position="47"/>
        <end position="347"/>
    </location>
</feature>
<dbReference type="HOGENOM" id="CLU_007128_0_0_9"/>
<dbReference type="SUPFAM" id="SSF50939">
    <property type="entry name" value="Sialidases"/>
    <property type="match status" value="1"/>
</dbReference>
<dbReference type="RefSeq" id="WP_002596031.1">
    <property type="nucleotide sequence ID" value="NZ_KB851022.1"/>
</dbReference>
<gene>
    <name evidence="2" type="ORF">HMPREF1090_02855</name>
</gene>
<accession>A0A0E2H9G4</accession>
<reference evidence="2 3" key="1">
    <citation type="submission" date="2013-01" db="EMBL/GenBank/DDBJ databases">
        <title>The Genome Sequence of Clostridium clostridioforme 90A8.</title>
        <authorList>
            <consortium name="The Broad Institute Genome Sequencing Platform"/>
            <person name="Earl A."/>
            <person name="Ward D."/>
            <person name="Feldgarden M."/>
            <person name="Gevers D."/>
            <person name="Courvalin P."/>
            <person name="Lambert T."/>
            <person name="Walker B."/>
            <person name="Young S.K."/>
            <person name="Zeng Q."/>
            <person name="Gargeya S."/>
            <person name="Fitzgerald M."/>
            <person name="Haas B."/>
            <person name="Abouelleil A."/>
            <person name="Alvarado L."/>
            <person name="Arachchi H.M."/>
            <person name="Berlin A.M."/>
            <person name="Chapman S.B."/>
            <person name="Dewar J."/>
            <person name="Goldberg J."/>
            <person name="Griggs A."/>
            <person name="Gujja S."/>
            <person name="Hansen M."/>
            <person name="Howarth C."/>
            <person name="Imamovic A."/>
            <person name="Larimer J."/>
            <person name="McCowan C."/>
            <person name="Murphy C."/>
            <person name="Neiman D."/>
            <person name="Pearson M."/>
            <person name="Priest M."/>
            <person name="Roberts A."/>
            <person name="Saif S."/>
            <person name="Shea T."/>
            <person name="Sisk P."/>
            <person name="Sykes S."/>
            <person name="Wortman J."/>
            <person name="Nusbaum C."/>
            <person name="Birren B."/>
        </authorList>
    </citation>
    <scope>NUCLEOTIDE SEQUENCE [LARGE SCALE GENOMIC DNA]</scope>
    <source>
        <strain evidence="2 3">90A8</strain>
    </source>
</reference>
<protein>
    <recommendedName>
        <fullName evidence="1">Sialidase domain-containing protein</fullName>
    </recommendedName>
</protein>